<comment type="function">
    <text evidence="12">Putative RNA polymerase II subunit B1 C-terminal domain (CTD) phosphatase involved in RNA polymerase II transcription regulation.</text>
</comment>
<evidence type="ECO:0000256" key="10">
    <source>
        <dbReference type="ARBA" id="ARBA00048336"/>
    </source>
</evidence>
<comment type="subcellular location">
    <subcellularLocation>
        <location evidence="1 12">Nucleus</location>
    </subcellularLocation>
</comment>
<feature type="region of interest" description="Disordered" evidence="13">
    <location>
        <begin position="346"/>
        <end position="373"/>
    </location>
</feature>
<keyword evidence="3 12" id="KW-0479">Metal-binding</keyword>
<dbReference type="GO" id="GO:0005634">
    <property type="term" value="C:nucleus"/>
    <property type="evidence" value="ECO:0007669"/>
    <property type="project" value="UniProtKB-SubCell"/>
</dbReference>
<accession>A0A9P6QJK3</accession>
<protein>
    <recommendedName>
        <fullName evidence="12">RNA polymerase II subunit B1 CTD phosphatase RPAP2 homolog</fullName>
        <ecNumber evidence="12">3.1.3.16</ecNumber>
    </recommendedName>
</protein>
<name>A0A9P6QJK3_9FUNG</name>
<dbReference type="GO" id="GO:0005737">
    <property type="term" value="C:cytoplasm"/>
    <property type="evidence" value="ECO:0007669"/>
    <property type="project" value="TreeGrafter"/>
</dbReference>
<dbReference type="EMBL" id="JAAAJA010000006">
    <property type="protein sequence ID" value="KAG0267268.1"/>
    <property type="molecule type" value="Genomic_DNA"/>
</dbReference>
<keyword evidence="4 12" id="KW-0863">Zinc-finger</keyword>
<dbReference type="PROSITE" id="PS51479">
    <property type="entry name" value="ZF_RTR1"/>
    <property type="match status" value="1"/>
</dbReference>
<comment type="catalytic activity">
    <reaction evidence="9 12">
        <text>O-phospho-L-seryl-[protein] + H2O = L-seryl-[protein] + phosphate</text>
        <dbReference type="Rhea" id="RHEA:20629"/>
        <dbReference type="Rhea" id="RHEA-COMP:9863"/>
        <dbReference type="Rhea" id="RHEA-COMP:11604"/>
        <dbReference type="ChEBI" id="CHEBI:15377"/>
        <dbReference type="ChEBI" id="CHEBI:29999"/>
        <dbReference type="ChEBI" id="CHEBI:43474"/>
        <dbReference type="ChEBI" id="CHEBI:83421"/>
        <dbReference type="EC" id="3.1.3.16"/>
    </reaction>
</comment>
<dbReference type="InterPro" id="IPR039693">
    <property type="entry name" value="Rtr1/RPAP2"/>
</dbReference>
<dbReference type="GO" id="GO:0043175">
    <property type="term" value="F:RNA polymerase core enzyme binding"/>
    <property type="evidence" value="ECO:0007669"/>
    <property type="project" value="UniProtKB-UniRule"/>
</dbReference>
<comment type="similarity">
    <text evidence="2 11 12">Belongs to the RPAP2 family.</text>
</comment>
<keyword evidence="7 12" id="KW-0904">Protein phosphatase</keyword>
<feature type="compositionally biased region" description="Low complexity" evidence="13">
    <location>
        <begin position="32"/>
        <end position="45"/>
    </location>
</feature>
<keyword evidence="5 12" id="KW-0378">Hydrolase</keyword>
<feature type="compositionally biased region" description="Polar residues" evidence="13">
    <location>
        <begin position="363"/>
        <end position="373"/>
    </location>
</feature>
<evidence type="ECO:0000259" key="14">
    <source>
        <dbReference type="PROSITE" id="PS51479"/>
    </source>
</evidence>
<evidence type="ECO:0000313" key="16">
    <source>
        <dbReference type="Proteomes" id="UP000726737"/>
    </source>
</evidence>
<dbReference type="InterPro" id="IPR007308">
    <property type="entry name" value="Rtr1/RPAP2_dom"/>
</dbReference>
<dbReference type="GO" id="GO:0008270">
    <property type="term" value="F:zinc ion binding"/>
    <property type="evidence" value="ECO:0007669"/>
    <property type="project" value="UniProtKB-KW"/>
</dbReference>
<evidence type="ECO:0000256" key="11">
    <source>
        <dbReference type="PROSITE-ProRule" id="PRU00812"/>
    </source>
</evidence>
<keyword evidence="16" id="KW-1185">Reference proteome</keyword>
<dbReference type="GO" id="GO:0008420">
    <property type="term" value="F:RNA polymerase II CTD heptapeptide repeat phosphatase activity"/>
    <property type="evidence" value="ECO:0007669"/>
    <property type="project" value="UniProtKB-UniRule"/>
</dbReference>
<dbReference type="Gene3D" id="1.25.40.820">
    <property type="match status" value="1"/>
</dbReference>
<evidence type="ECO:0000256" key="1">
    <source>
        <dbReference type="ARBA" id="ARBA00004123"/>
    </source>
</evidence>
<evidence type="ECO:0000256" key="7">
    <source>
        <dbReference type="ARBA" id="ARBA00022912"/>
    </source>
</evidence>
<evidence type="ECO:0000256" key="3">
    <source>
        <dbReference type="ARBA" id="ARBA00022723"/>
    </source>
</evidence>
<evidence type="ECO:0000256" key="12">
    <source>
        <dbReference type="RuleBase" id="RU367080"/>
    </source>
</evidence>
<evidence type="ECO:0000256" key="8">
    <source>
        <dbReference type="ARBA" id="ARBA00023242"/>
    </source>
</evidence>
<keyword evidence="8 12" id="KW-0539">Nucleus</keyword>
<evidence type="ECO:0000256" key="4">
    <source>
        <dbReference type="ARBA" id="ARBA00022771"/>
    </source>
</evidence>
<feature type="domain" description="RTR1-type" evidence="14">
    <location>
        <begin position="91"/>
        <end position="173"/>
    </location>
</feature>
<evidence type="ECO:0000256" key="9">
    <source>
        <dbReference type="ARBA" id="ARBA00047761"/>
    </source>
</evidence>
<dbReference type="Proteomes" id="UP000726737">
    <property type="component" value="Unassembled WGS sequence"/>
</dbReference>
<dbReference type="OrthoDB" id="2590500at2759"/>
<dbReference type="EC" id="3.1.3.16" evidence="12"/>
<dbReference type="InterPro" id="IPR038534">
    <property type="entry name" value="Rtr1/RPAP2_sf"/>
</dbReference>
<organism evidence="15 16">
    <name type="scientific">Mortierella polycephala</name>
    <dbReference type="NCBI Taxonomy" id="41804"/>
    <lineage>
        <taxon>Eukaryota</taxon>
        <taxon>Fungi</taxon>
        <taxon>Fungi incertae sedis</taxon>
        <taxon>Mucoromycota</taxon>
        <taxon>Mortierellomycotina</taxon>
        <taxon>Mortierellomycetes</taxon>
        <taxon>Mortierellales</taxon>
        <taxon>Mortierellaceae</taxon>
        <taxon>Mortierella</taxon>
    </lineage>
</organism>
<sequence length="373" mass="41692">MSRNVATMKDDIVVNKSPLIEQYLPPEPPKPSTSSTSPSASNSQSGGQTNKLNRKQMLLQHNLELRKKFEKMVLEWQEILCDPVSVETLGEAANRIKQSHYQEIIEERNIGKFCGYPLCSKPPRDIKGKYRISLSERKVYDITVLKKFCSSTCLAASRWLESQLTEEPIYLKDNDPAYLKVTRVSIVPLDMELADFQAQRMHAALAQDSKPTPAFSLPTQGLENVSVQQLPVYAAQTSSSSIAATVSPASLGNQYIQSLLASVPETPSSIKVIEHDMMEEAPREPLDMCNMDQEMREVFGVDGTERHEQQYDTVEGFRVPVRSNRVEQKGVASDTRTIEKGLAQVTLSDPHQQQLPGQPMCKSDSSMSMDTQP</sequence>
<dbReference type="Pfam" id="PF04181">
    <property type="entry name" value="RPAP2_Rtr1"/>
    <property type="match status" value="1"/>
</dbReference>
<reference evidence="15" key="1">
    <citation type="journal article" date="2020" name="Fungal Divers.">
        <title>Resolving the Mortierellaceae phylogeny through synthesis of multi-gene phylogenetics and phylogenomics.</title>
        <authorList>
            <person name="Vandepol N."/>
            <person name="Liber J."/>
            <person name="Desiro A."/>
            <person name="Na H."/>
            <person name="Kennedy M."/>
            <person name="Barry K."/>
            <person name="Grigoriev I.V."/>
            <person name="Miller A.N."/>
            <person name="O'Donnell K."/>
            <person name="Stajich J.E."/>
            <person name="Bonito G."/>
        </authorList>
    </citation>
    <scope>NUCLEOTIDE SEQUENCE</scope>
    <source>
        <strain evidence="15">KOD948</strain>
    </source>
</reference>
<keyword evidence="6 12" id="KW-0862">Zinc</keyword>
<evidence type="ECO:0000313" key="15">
    <source>
        <dbReference type="EMBL" id="KAG0267268.1"/>
    </source>
</evidence>
<dbReference type="AlphaFoldDB" id="A0A9P6QJK3"/>
<evidence type="ECO:0000256" key="5">
    <source>
        <dbReference type="ARBA" id="ARBA00022801"/>
    </source>
</evidence>
<evidence type="ECO:0000256" key="2">
    <source>
        <dbReference type="ARBA" id="ARBA00005676"/>
    </source>
</evidence>
<comment type="caution">
    <text evidence="15">The sequence shown here is derived from an EMBL/GenBank/DDBJ whole genome shotgun (WGS) entry which is preliminary data.</text>
</comment>
<gene>
    <name evidence="15" type="primary">RPAP2</name>
    <name evidence="15" type="ORF">BG011_007679</name>
</gene>
<dbReference type="PANTHER" id="PTHR14732:SF0">
    <property type="entry name" value="RNA POLYMERASE II SUBUNIT B1 CTD PHOSPHATASE RPAP2-RELATED"/>
    <property type="match status" value="1"/>
</dbReference>
<evidence type="ECO:0000256" key="13">
    <source>
        <dbReference type="SAM" id="MobiDB-lite"/>
    </source>
</evidence>
<feature type="region of interest" description="Disordered" evidence="13">
    <location>
        <begin position="1"/>
        <end position="53"/>
    </location>
</feature>
<feature type="compositionally biased region" description="Polar residues" evidence="13">
    <location>
        <begin position="346"/>
        <end position="356"/>
    </location>
</feature>
<evidence type="ECO:0000256" key="6">
    <source>
        <dbReference type="ARBA" id="ARBA00022833"/>
    </source>
</evidence>
<proteinExistence type="inferred from homology"/>
<comment type="catalytic activity">
    <reaction evidence="10 12">
        <text>O-phospho-L-threonyl-[protein] + H2O = L-threonyl-[protein] + phosphate</text>
        <dbReference type="Rhea" id="RHEA:47004"/>
        <dbReference type="Rhea" id="RHEA-COMP:11060"/>
        <dbReference type="Rhea" id="RHEA-COMP:11605"/>
        <dbReference type="ChEBI" id="CHEBI:15377"/>
        <dbReference type="ChEBI" id="CHEBI:30013"/>
        <dbReference type="ChEBI" id="CHEBI:43474"/>
        <dbReference type="ChEBI" id="CHEBI:61977"/>
        <dbReference type="EC" id="3.1.3.16"/>
    </reaction>
</comment>
<dbReference type="PANTHER" id="PTHR14732">
    <property type="entry name" value="RNA POLYMERASE II SUBUNIT B1 CTD PHOSPHATASE RPAP2-RELATED"/>
    <property type="match status" value="1"/>
</dbReference>